<dbReference type="Pfam" id="PF01462">
    <property type="entry name" value="LRRNT"/>
    <property type="match status" value="1"/>
</dbReference>
<dbReference type="InterPro" id="IPR000372">
    <property type="entry name" value="LRRNT"/>
</dbReference>
<name>A0A0R3RWR6_9BILA</name>
<keyword evidence="3" id="KW-0677">Repeat</keyword>
<sequence>MLLLRGVAILHLTLTIKTAANPCPHLCSCSQDTVICTGQGLLSIPSKIPPDTVRLQLMDNQIHIIESDAFDNLIALERLRLNRNRLRTLPDEVFINNVNLHRLLVFSEVIKPFYALVEIK</sequence>
<keyword evidence="1" id="KW-0433">Leucine-rich repeat</keyword>
<dbReference type="Pfam" id="PF13855">
    <property type="entry name" value="LRR_8"/>
    <property type="match status" value="1"/>
</dbReference>
<protein>
    <submittedName>
        <fullName evidence="7">LRRNT domain-containing protein</fullName>
    </submittedName>
</protein>
<accession>A0A0R3RWR6</accession>
<organism evidence="6 7">
    <name type="scientific">Elaeophora elaphi</name>
    <dbReference type="NCBI Taxonomy" id="1147741"/>
    <lineage>
        <taxon>Eukaryota</taxon>
        <taxon>Metazoa</taxon>
        <taxon>Ecdysozoa</taxon>
        <taxon>Nematoda</taxon>
        <taxon>Chromadorea</taxon>
        <taxon>Rhabditida</taxon>
        <taxon>Spirurina</taxon>
        <taxon>Spiruromorpha</taxon>
        <taxon>Filarioidea</taxon>
        <taxon>Onchocercidae</taxon>
        <taxon>Elaeophora</taxon>
    </lineage>
</organism>
<dbReference type="InterPro" id="IPR050541">
    <property type="entry name" value="LRR_TM_domain-containing"/>
</dbReference>
<dbReference type="InterPro" id="IPR032675">
    <property type="entry name" value="LRR_dom_sf"/>
</dbReference>
<keyword evidence="6" id="KW-1185">Reference proteome</keyword>
<dbReference type="SMART" id="SM00013">
    <property type="entry name" value="LRRNT"/>
    <property type="match status" value="1"/>
</dbReference>
<dbReference type="Proteomes" id="UP000050640">
    <property type="component" value="Unplaced"/>
</dbReference>
<evidence type="ECO:0000259" key="5">
    <source>
        <dbReference type="SMART" id="SM00013"/>
    </source>
</evidence>
<dbReference type="PANTHER" id="PTHR24369">
    <property type="entry name" value="ANTIGEN BSP, PUTATIVE-RELATED"/>
    <property type="match status" value="1"/>
</dbReference>
<dbReference type="InterPro" id="IPR003591">
    <property type="entry name" value="Leu-rich_rpt_typical-subtyp"/>
</dbReference>
<evidence type="ECO:0000256" key="2">
    <source>
        <dbReference type="ARBA" id="ARBA00022729"/>
    </source>
</evidence>
<dbReference type="Gene3D" id="3.80.10.10">
    <property type="entry name" value="Ribonuclease Inhibitor"/>
    <property type="match status" value="1"/>
</dbReference>
<dbReference type="AlphaFoldDB" id="A0A0R3RWR6"/>
<keyword evidence="2 4" id="KW-0732">Signal</keyword>
<dbReference type="WBParaSite" id="EEL_0000662001-mRNA-1">
    <property type="protein sequence ID" value="EEL_0000662001-mRNA-1"/>
    <property type="gene ID" value="EEL_0000662001"/>
</dbReference>
<evidence type="ECO:0000256" key="1">
    <source>
        <dbReference type="ARBA" id="ARBA00022614"/>
    </source>
</evidence>
<evidence type="ECO:0000313" key="6">
    <source>
        <dbReference type="Proteomes" id="UP000050640"/>
    </source>
</evidence>
<evidence type="ECO:0000256" key="3">
    <source>
        <dbReference type="ARBA" id="ARBA00022737"/>
    </source>
</evidence>
<dbReference type="GO" id="GO:0005886">
    <property type="term" value="C:plasma membrane"/>
    <property type="evidence" value="ECO:0007669"/>
    <property type="project" value="TreeGrafter"/>
</dbReference>
<dbReference type="InterPro" id="IPR001611">
    <property type="entry name" value="Leu-rich_rpt"/>
</dbReference>
<evidence type="ECO:0000256" key="4">
    <source>
        <dbReference type="SAM" id="SignalP"/>
    </source>
</evidence>
<dbReference type="PANTHER" id="PTHR24369:SF211">
    <property type="entry name" value="LEUCINE-RICH REPEAT-CONTAINING PROTEIN 15-LIKE"/>
    <property type="match status" value="1"/>
</dbReference>
<proteinExistence type="predicted"/>
<feature type="chain" id="PRO_5006447846" evidence="4">
    <location>
        <begin position="21"/>
        <end position="120"/>
    </location>
</feature>
<feature type="signal peptide" evidence="4">
    <location>
        <begin position="1"/>
        <end position="20"/>
    </location>
</feature>
<dbReference type="SMART" id="SM00369">
    <property type="entry name" value="LRR_TYP"/>
    <property type="match status" value="1"/>
</dbReference>
<dbReference type="STRING" id="1147741.A0A0R3RWR6"/>
<evidence type="ECO:0000313" key="7">
    <source>
        <dbReference type="WBParaSite" id="EEL_0000662001-mRNA-1"/>
    </source>
</evidence>
<feature type="domain" description="LRRNT" evidence="5">
    <location>
        <begin position="22"/>
        <end position="54"/>
    </location>
</feature>
<reference evidence="7" key="1">
    <citation type="submission" date="2017-02" db="UniProtKB">
        <authorList>
            <consortium name="WormBaseParasite"/>
        </authorList>
    </citation>
    <scope>IDENTIFICATION</scope>
</reference>
<dbReference type="SUPFAM" id="SSF52058">
    <property type="entry name" value="L domain-like"/>
    <property type="match status" value="1"/>
</dbReference>